<evidence type="ECO:0000313" key="2">
    <source>
        <dbReference type="Proteomes" id="UP001596183"/>
    </source>
</evidence>
<protein>
    <submittedName>
        <fullName evidence="1">Uncharacterized protein</fullName>
    </submittedName>
</protein>
<evidence type="ECO:0000313" key="1">
    <source>
        <dbReference type="EMBL" id="MFC5673184.1"/>
    </source>
</evidence>
<comment type="caution">
    <text evidence="1">The sequence shown here is derived from an EMBL/GenBank/DDBJ whole genome shotgun (WGS) entry which is preliminary data.</text>
</comment>
<dbReference type="EMBL" id="JBHSPC010000082">
    <property type="protein sequence ID" value="MFC5673184.1"/>
    <property type="molecule type" value="Genomic_DNA"/>
</dbReference>
<reference evidence="2" key="1">
    <citation type="journal article" date="2019" name="Int. J. Syst. Evol. Microbiol.">
        <title>The Global Catalogue of Microorganisms (GCM) 10K type strain sequencing project: providing services to taxonomists for standard genome sequencing and annotation.</title>
        <authorList>
            <consortium name="The Broad Institute Genomics Platform"/>
            <consortium name="The Broad Institute Genome Sequencing Center for Infectious Disease"/>
            <person name="Wu L."/>
            <person name="Ma J."/>
        </authorList>
    </citation>
    <scope>NUCLEOTIDE SEQUENCE [LARGE SCALE GENOMIC DNA]</scope>
    <source>
        <strain evidence="2">JCM 13852</strain>
    </source>
</reference>
<proteinExistence type="predicted"/>
<keyword evidence="2" id="KW-1185">Reference proteome</keyword>
<dbReference type="Proteomes" id="UP001596183">
    <property type="component" value="Unassembled WGS sequence"/>
</dbReference>
<dbReference type="RefSeq" id="WP_381216742.1">
    <property type="nucleotide sequence ID" value="NZ_JBHSPC010000082.1"/>
</dbReference>
<accession>A0ABW0XVF7</accession>
<gene>
    <name evidence="1" type="ORF">ACFP2V_24665</name>
</gene>
<sequence length="42" mass="4350">MYDSGYSVGFRHSTHSAYGGTPAFGGLVASIGQEPFSVRSPA</sequence>
<organism evidence="1 2">
    <name type="scientific">Streptomyces incanus</name>
    <dbReference type="NCBI Taxonomy" id="887453"/>
    <lineage>
        <taxon>Bacteria</taxon>
        <taxon>Bacillati</taxon>
        <taxon>Actinomycetota</taxon>
        <taxon>Actinomycetes</taxon>
        <taxon>Kitasatosporales</taxon>
        <taxon>Streptomycetaceae</taxon>
        <taxon>Streptomyces</taxon>
    </lineage>
</organism>
<name>A0ABW0XVF7_9ACTN</name>